<accession>A0A2H0YVS2</accession>
<evidence type="ECO:0000313" key="2">
    <source>
        <dbReference type="EMBL" id="PIS42598.1"/>
    </source>
</evidence>
<keyword evidence="1" id="KW-0472">Membrane</keyword>
<gene>
    <name evidence="2" type="ORF">COT24_02635</name>
</gene>
<keyword evidence="1" id="KW-0812">Transmembrane</keyword>
<evidence type="ECO:0000313" key="3">
    <source>
        <dbReference type="Proteomes" id="UP000231542"/>
    </source>
</evidence>
<dbReference type="Gene3D" id="3.40.1000.10">
    <property type="entry name" value="Mog1/PsbP, alpha/beta/alpha sandwich"/>
    <property type="match status" value="1"/>
</dbReference>
<reference evidence="2 3" key="1">
    <citation type="submission" date="2017-09" db="EMBL/GenBank/DDBJ databases">
        <title>Depth-based differentiation of microbial function through sediment-hosted aquifers and enrichment of novel symbionts in the deep terrestrial subsurface.</title>
        <authorList>
            <person name="Probst A.J."/>
            <person name="Ladd B."/>
            <person name="Jarett J.K."/>
            <person name="Geller-Mcgrath D.E."/>
            <person name="Sieber C.M."/>
            <person name="Emerson J.B."/>
            <person name="Anantharaman K."/>
            <person name="Thomas B.C."/>
            <person name="Malmstrom R."/>
            <person name="Stieglmeier M."/>
            <person name="Klingl A."/>
            <person name="Woyke T."/>
            <person name="Ryan C.M."/>
            <person name="Banfield J.F."/>
        </authorList>
    </citation>
    <scope>NUCLEOTIDE SEQUENCE [LARGE SCALE GENOMIC DNA]</scope>
    <source>
        <strain evidence="2">CG08_land_8_20_14_0_20_40_16</strain>
    </source>
</reference>
<organism evidence="2 3">
    <name type="scientific">Candidatus Kerfeldbacteria bacterium CG08_land_8_20_14_0_20_40_16</name>
    <dbReference type="NCBI Taxonomy" id="2014244"/>
    <lineage>
        <taxon>Bacteria</taxon>
        <taxon>Candidatus Kerfeldiibacteriota</taxon>
    </lineage>
</organism>
<dbReference type="EMBL" id="PEXU01000032">
    <property type="protein sequence ID" value="PIS42598.1"/>
    <property type="molecule type" value="Genomic_DNA"/>
</dbReference>
<comment type="caution">
    <text evidence="2">The sequence shown here is derived from an EMBL/GenBank/DDBJ whole genome shotgun (WGS) entry which is preliminary data.</text>
</comment>
<evidence type="ECO:0000256" key="1">
    <source>
        <dbReference type="SAM" id="Phobius"/>
    </source>
</evidence>
<dbReference type="AlphaFoldDB" id="A0A2H0YVS2"/>
<name>A0A2H0YVS2_9BACT</name>
<protein>
    <submittedName>
        <fullName evidence="2">Uncharacterized protein</fullName>
    </submittedName>
</protein>
<feature type="transmembrane region" description="Helical" evidence="1">
    <location>
        <begin position="17"/>
        <end position="39"/>
    </location>
</feature>
<keyword evidence="1" id="KW-1133">Transmembrane helix</keyword>
<sequence>MEQKQPKSTTQSPSSNILLVFLVIALVVIIGAAAGIYFISQTENSNQNASQNQNTNQSTGFQNINGKVLCSENNDCPADYSCVSVYAVSGEEEKLCVRNDALNINGATNENTNSNINHNLNQNTNQAVSQNLNQNVNASPIEVADWQTIDYQRYDHGFSIDLPADWSANYYSMGMNEWENFLLVYEYGEETGYLDLEIQFFNNSGSLSSWVTEHQQMLQEDVGTELTKESKTINGEEAYLLSGNYQQDDQTYYNQWQFLQRDDRTYQIAVTGNGVFYQQYLDEINQVLDSFKFINLKPLLTIIEPTTKSDLATGEAYSIAVDWLSEPEMLNISDPIFLNEENFVATRDYYKVGTITNGRYEGMDLVNILEVPEGPAFGKDLYRVVYNSSENSFVYLEKYSYNLSYFQMNFTYDSEAEITDLDPPETITIPNLRVYLQEELYNENKRFSLMENLERLFVDATAGNVYFDPTQNCFIIETPDHLIKQYHLKLDFINDFSEGEYMLDYSSFVPLITWSDGTEVSEEYTYNEMGGCGSRDCHSIYTSEELGGDAALEITGQTSTDENIYEFQSDDNEMLQEIYDLYYAPYPEEKVTYQEFVADHPIFFWKDPFGHWVRFQKLIFLPAVECGKPVIYLYPEEKTEVKVQVDPNGGFSLTDPEYPQGGWQVTAYPDGRLTDSKGNQYPYLFWEGRGINYTIPKQGFVVAREQVESFLSEKLIQLGLNEEESAEFMDFWVPKMQAKPYYFVTFVDQAVFDSLAPLKVTPRPDTVIRVFMDYQPLEAPLSVEPLKISTPSRKGFTVVEWGGALHQ</sequence>
<dbReference type="Proteomes" id="UP000231542">
    <property type="component" value="Unassembled WGS sequence"/>
</dbReference>
<proteinExistence type="predicted"/>